<protein>
    <recommendedName>
        <fullName evidence="4">Homeodomain phBC6A51-type domain-containing protein</fullName>
    </recommendedName>
</protein>
<evidence type="ECO:0000256" key="1">
    <source>
        <dbReference type="SAM" id="MobiDB-lite"/>
    </source>
</evidence>
<feature type="compositionally biased region" description="Basic and acidic residues" evidence="1">
    <location>
        <begin position="215"/>
        <end position="226"/>
    </location>
</feature>
<feature type="region of interest" description="Disordered" evidence="1">
    <location>
        <begin position="41"/>
        <end position="64"/>
    </location>
</feature>
<gene>
    <name evidence="2" type="ORF">GCM10009096_00110</name>
</gene>
<proteinExistence type="predicted"/>
<reference evidence="2 3" key="1">
    <citation type="journal article" date="2019" name="Int. J. Syst. Evol. Microbiol.">
        <title>The Global Catalogue of Microorganisms (GCM) 10K type strain sequencing project: providing services to taxonomists for standard genome sequencing and annotation.</title>
        <authorList>
            <consortium name="The Broad Institute Genomics Platform"/>
            <consortium name="The Broad Institute Genome Sequencing Center for Infectious Disease"/>
            <person name="Wu L."/>
            <person name="Ma J."/>
        </authorList>
    </citation>
    <scope>NUCLEOTIDE SEQUENCE [LARGE SCALE GENOMIC DNA]</scope>
    <source>
        <strain evidence="2 3">JCM 14162</strain>
    </source>
</reference>
<dbReference type="EMBL" id="BAAAEM010000002">
    <property type="protein sequence ID" value="GAA0463604.1"/>
    <property type="molecule type" value="Genomic_DNA"/>
</dbReference>
<name>A0ABN0ZZ64_9SPHN</name>
<sequence>MIRAMRLWTVGKARFRVAGYFSAQPHFNVRDPGGRIDMSEAERNRKQQSPKQTERPHNPRAEHKAAKQAVFLEQLAITSSIKQSAKVAGIPNSTLYLWQQNDPDFAAAWLKALAEGYALLEMEMLERARQGVERKIFYHGKHVETVRDYDHRMALQLLRLHKETVAMVRAAQAEAAAEPETVHDTLDEKLKKINVRLRAFQAEKRRKKLAGKKPNHGERNGAVHGA</sequence>
<keyword evidence="3" id="KW-1185">Reference proteome</keyword>
<feature type="compositionally biased region" description="Basic and acidic residues" evidence="1">
    <location>
        <begin position="52"/>
        <end position="64"/>
    </location>
</feature>
<dbReference type="Proteomes" id="UP001500713">
    <property type="component" value="Unassembled WGS sequence"/>
</dbReference>
<feature type="compositionally biased region" description="Basic residues" evidence="1">
    <location>
        <begin position="204"/>
        <end position="214"/>
    </location>
</feature>
<evidence type="ECO:0000313" key="2">
    <source>
        <dbReference type="EMBL" id="GAA0463604.1"/>
    </source>
</evidence>
<organism evidence="2 3">
    <name type="scientific">Parasphingorhabdus litoris</name>
    <dbReference type="NCBI Taxonomy" id="394733"/>
    <lineage>
        <taxon>Bacteria</taxon>
        <taxon>Pseudomonadati</taxon>
        <taxon>Pseudomonadota</taxon>
        <taxon>Alphaproteobacteria</taxon>
        <taxon>Sphingomonadales</taxon>
        <taxon>Sphingomonadaceae</taxon>
        <taxon>Parasphingorhabdus</taxon>
    </lineage>
</organism>
<dbReference type="Gene3D" id="1.10.10.60">
    <property type="entry name" value="Homeodomain-like"/>
    <property type="match status" value="1"/>
</dbReference>
<feature type="region of interest" description="Disordered" evidence="1">
    <location>
        <begin position="204"/>
        <end position="226"/>
    </location>
</feature>
<evidence type="ECO:0000313" key="3">
    <source>
        <dbReference type="Proteomes" id="UP001500713"/>
    </source>
</evidence>
<comment type="caution">
    <text evidence="2">The sequence shown here is derived from an EMBL/GenBank/DDBJ whole genome shotgun (WGS) entry which is preliminary data.</text>
</comment>
<accession>A0ABN0ZZ64</accession>
<evidence type="ECO:0008006" key="4">
    <source>
        <dbReference type="Google" id="ProtNLM"/>
    </source>
</evidence>